<organism evidence="2">
    <name type="scientific">uncultured Arthrobacter sp</name>
    <dbReference type="NCBI Taxonomy" id="114050"/>
    <lineage>
        <taxon>Bacteria</taxon>
        <taxon>Bacillati</taxon>
        <taxon>Actinomycetota</taxon>
        <taxon>Actinomycetes</taxon>
        <taxon>Micrococcales</taxon>
        <taxon>Micrococcaceae</taxon>
        <taxon>Arthrobacter</taxon>
        <taxon>environmental samples</taxon>
    </lineage>
</organism>
<accession>A0A6J4HJB8</accession>
<reference evidence="2" key="1">
    <citation type="submission" date="2020-02" db="EMBL/GenBank/DDBJ databases">
        <authorList>
            <person name="Meier V. D."/>
        </authorList>
    </citation>
    <scope>NUCLEOTIDE SEQUENCE</scope>
    <source>
        <strain evidence="2">AVDCRST_MAG83</strain>
    </source>
</reference>
<sequence>GIAAARAGRPHLGLRRKNSGRGVPAARRGWQDRRRRVRRFEWNRGRSGAPV</sequence>
<feature type="non-terminal residue" evidence="2">
    <location>
        <position position="51"/>
    </location>
</feature>
<feature type="compositionally biased region" description="Basic residues" evidence="1">
    <location>
        <begin position="8"/>
        <end position="19"/>
    </location>
</feature>
<evidence type="ECO:0000313" key="2">
    <source>
        <dbReference type="EMBL" id="CAA9225401.1"/>
    </source>
</evidence>
<gene>
    <name evidence="2" type="ORF">AVDCRST_MAG83-731</name>
</gene>
<dbReference type="EMBL" id="CADCTE010000055">
    <property type="protein sequence ID" value="CAA9225401.1"/>
    <property type="molecule type" value="Genomic_DNA"/>
</dbReference>
<evidence type="ECO:0000256" key="1">
    <source>
        <dbReference type="SAM" id="MobiDB-lite"/>
    </source>
</evidence>
<protein>
    <submittedName>
        <fullName evidence="2">Uncharacterized protein</fullName>
    </submittedName>
</protein>
<proteinExistence type="predicted"/>
<name>A0A6J4HJB8_9MICC</name>
<feature type="non-terminal residue" evidence="2">
    <location>
        <position position="1"/>
    </location>
</feature>
<dbReference type="AlphaFoldDB" id="A0A6J4HJB8"/>
<feature type="region of interest" description="Disordered" evidence="1">
    <location>
        <begin position="1"/>
        <end position="30"/>
    </location>
</feature>